<dbReference type="InterPro" id="IPR002033">
    <property type="entry name" value="TatC"/>
</dbReference>
<keyword evidence="7" id="KW-1185">Reference proteome</keyword>
<comment type="caution">
    <text evidence="6">The sequence shown here is derived from an EMBL/GenBank/DDBJ whole genome shotgun (WGS) entry which is preliminary data.</text>
</comment>
<feature type="transmembrane region" description="Helical" evidence="5">
    <location>
        <begin position="212"/>
        <end position="233"/>
    </location>
</feature>
<keyword evidence="5" id="KW-1003">Cell membrane</keyword>
<dbReference type="STRING" id="1134406.ADN00_11775"/>
<feature type="transmembrane region" description="Helical" evidence="5">
    <location>
        <begin position="103"/>
        <end position="126"/>
    </location>
</feature>
<dbReference type="NCBIfam" id="TIGR00945">
    <property type="entry name" value="tatC"/>
    <property type="match status" value="1"/>
</dbReference>
<evidence type="ECO:0000313" key="7">
    <source>
        <dbReference type="Proteomes" id="UP000050417"/>
    </source>
</evidence>
<dbReference type="PROSITE" id="PS01218">
    <property type="entry name" value="TATC"/>
    <property type="match status" value="1"/>
</dbReference>
<dbReference type="EMBL" id="LGCL01000026">
    <property type="protein sequence ID" value="KPL76032.1"/>
    <property type="molecule type" value="Genomic_DNA"/>
</dbReference>
<dbReference type="Pfam" id="PF00902">
    <property type="entry name" value="TatC"/>
    <property type="match status" value="1"/>
</dbReference>
<comment type="subunit">
    <text evidence="5">Forms a complex with TatA.</text>
</comment>
<evidence type="ECO:0000256" key="4">
    <source>
        <dbReference type="ARBA" id="ARBA00023136"/>
    </source>
</evidence>
<dbReference type="GO" id="GO:0033281">
    <property type="term" value="C:TAT protein transport complex"/>
    <property type="evidence" value="ECO:0007669"/>
    <property type="project" value="UniProtKB-UniRule"/>
</dbReference>
<keyword evidence="2 5" id="KW-0812">Transmembrane</keyword>
<keyword evidence="4 5" id="KW-0472">Membrane</keyword>
<evidence type="ECO:0000256" key="5">
    <source>
        <dbReference type="HAMAP-Rule" id="MF_00902"/>
    </source>
</evidence>
<keyword evidence="3 5" id="KW-1133">Transmembrane helix</keyword>
<evidence type="ECO:0000256" key="3">
    <source>
        <dbReference type="ARBA" id="ARBA00022989"/>
    </source>
</evidence>
<sequence length="243" mass="26388">MADEPATMSLLDHISELRRRLLISLVALAVTSLASFSLAGRIVEALAKPIGGLDKLQAIEVTETIGVFMRVSLLSGIILAMPILLYEALAFILPGLTPGEKRWVLAAIPTASLLFVAGAAFSYFIMLPPSIDFLISFMDVATVPRLSDYMKFVTNLIFWIGISFQLPLIAFLLAKVKLINAGMLGRHWRIAVIVISILAAVISPTVDPINMALLMLPLLILYLLSVLLAAIANPKPRGKDLKK</sequence>
<comment type="subcellular location">
    <subcellularLocation>
        <location evidence="5">Cell membrane</location>
        <topology evidence="5">Multi-pass membrane protein</topology>
    </subcellularLocation>
    <subcellularLocation>
        <location evidence="1">Membrane</location>
        <topology evidence="1">Multi-pass membrane protein</topology>
    </subcellularLocation>
</comment>
<comment type="function">
    <text evidence="5">Part of the twin-arginine translocation (Tat) system that transports large folded proteins containing a characteristic twin-arginine motif in their signal peptide across membranes.</text>
</comment>
<dbReference type="GO" id="GO:0065002">
    <property type="term" value="P:intracellular protein transmembrane transport"/>
    <property type="evidence" value="ECO:0007669"/>
    <property type="project" value="TreeGrafter"/>
</dbReference>
<dbReference type="RefSeq" id="WP_075063214.1">
    <property type="nucleotide sequence ID" value="NZ_LGCL01000026.1"/>
</dbReference>
<evidence type="ECO:0000313" key="6">
    <source>
        <dbReference type="EMBL" id="KPL76032.1"/>
    </source>
</evidence>
<organism evidence="6 7">
    <name type="scientific">Ornatilinea apprima</name>
    <dbReference type="NCBI Taxonomy" id="1134406"/>
    <lineage>
        <taxon>Bacteria</taxon>
        <taxon>Bacillati</taxon>
        <taxon>Chloroflexota</taxon>
        <taxon>Anaerolineae</taxon>
        <taxon>Anaerolineales</taxon>
        <taxon>Anaerolineaceae</taxon>
        <taxon>Ornatilinea</taxon>
    </lineage>
</organism>
<dbReference type="HAMAP" id="MF_00902">
    <property type="entry name" value="TatC"/>
    <property type="match status" value="1"/>
</dbReference>
<feature type="transmembrane region" description="Helical" evidence="5">
    <location>
        <begin position="73"/>
        <end position="96"/>
    </location>
</feature>
<evidence type="ECO:0000256" key="2">
    <source>
        <dbReference type="ARBA" id="ARBA00022692"/>
    </source>
</evidence>
<dbReference type="PRINTS" id="PR01840">
    <property type="entry name" value="TATCFAMILY"/>
</dbReference>
<reference evidence="6 7" key="1">
    <citation type="submission" date="2015-07" db="EMBL/GenBank/DDBJ databases">
        <title>Genome sequence of Ornatilinea apprima DSM 23815.</title>
        <authorList>
            <person name="Hemp J."/>
            <person name="Ward L.M."/>
            <person name="Pace L.A."/>
            <person name="Fischer W.W."/>
        </authorList>
    </citation>
    <scope>NUCLEOTIDE SEQUENCE [LARGE SCALE GENOMIC DNA]</scope>
    <source>
        <strain evidence="6 7">P3M-1</strain>
    </source>
</reference>
<protein>
    <recommendedName>
        <fullName evidence="5">Sec-independent protein translocase protein TatC</fullName>
    </recommendedName>
</protein>
<proteinExistence type="inferred from homology"/>
<comment type="similarity">
    <text evidence="5">Belongs to the TatC family.</text>
</comment>
<gene>
    <name evidence="5" type="primary">tatC</name>
    <name evidence="6" type="ORF">ADN00_11775</name>
</gene>
<dbReference type="OrthoDB" id="9777044at2"/>
<feature type="transmembrane region" description="Helical" evidence="5">
    <location>
        <begin position="188"/>
        <end position="206"/>
    </location>
</feature>
<dbReference type="PANTHER" id="PTHR30371:SF0">
    <property type="entry name" value="SEC-INDEPENDENT PROTEIN TRANSLOCASE PROTEIN TATC, CHLOROPLASTIC-RELATED"/>
    <property type="match status" value="1"/>
</dbReference>
<name>A0A0P6XLL2_9CHLR</name>
<feature type="transmembrane region" description="Helical" evidence="5">
    <location>
        <begin position="21"/>
        <end position="43"/>
    </location>
</feature>
<dbReference type="InterPro" id="IPR019820">
    <property type="entry name" value="Sec-indep_translocase_CS"/>
</dbReference>
<dbReference type="GO" id="GO:0009977">
    <property type="term" value="F:proton motive force dependent protein transmembrane transporter activity"/>
    <property type="evidence" value="ECO:0007669"/>
    <property type="project" value="TreeGrafter"/>
</dbReference>
<keyword evidence="5" id="KW-0811">Translocation</keyword>
<dbReference type="PANTHER" id="PTHR30371">
    <property type="entry name" value="SEC-INDEPENDENT PROTEIN TRANSLOCASE PROTEIN TATC"/>
    <property type="match status" value="1"/>
</dbReference>
<dbReference type="GO" id="GO:0043953">
    <property type="term" value="P:protein transport by the Tat complex"/>
    <property type="evidence" value="ECO:0007669"/>
    <property type="project" value="UniProtKB-UniRule"/>
</dbReference>
<feature type="transmembrane region" description="Helical" evidence="5">
    <location>
        <begin position="156"/>
        <end position="176"/>
    </location>
</feature>
<keyword evidence="5" id="KW-0653">Protein transport</keyword>
<dbReference type="AlphaFoldDB" id="A0A0P6XLL2"/>
<accession>A0A0P6XLL2</accession>
<keyword evidence="5" id="KW-0813">Transport</keyword>
<evidence type="ECO:0000256" key="1">
    <source>
        <dbReference type="ARBA" id="ARBA00004141"/>
    </source>
</evidence>
<dbReference type="Proteomes" id="UP000050417">
    <property type="component" value="Unassembled WGS sequence"/>
</dbReference>